<dbReference type="EMBL" id="FMZE01000003">
    <property type="protein sequence ID" value="SDC67443.1"/>
    <property type="molecule type" value="Genomic_DNA"/>
</dbReference>
<evidence type="ECO:0000313" key="1">
    <source>
        <dbReference type="EMBL" id="SDC67443.1"/>
    </source>
</evidence>
<reference evidence="1 2" key="1">
    <citation type="submission" date="2016-10" db="EMBL/GenBank/DDBJ databases">
        <authorList>
            <person name="de Groot N.N."/>
        </authorList>
    </citation>
    <scope>NUCLEOTIDE SEQUENCE [LARGE SCALE GENOMIC DNA]</scope>
    <source>
        <strain evidence="1 2">CGMCC 4.5506</strain>
    </source>
</reference>
<dbReference type="Proteomes" id="UP000199494">
    <property type="component" value="Unassembled WGS sequence"/>
</dbReference>
<dbReference type="RefSeq" id="WP_091801289.1">
    <property type="nucleotide sequence ID" value="NZ_CP016353.1"/>
</dbReference>
<dbReference type="OrthoDB" id="5492344at2"/>
<sequence length="499" mass="54419">MNRLGARLAILLVIFAFGTWAAWSFVVDDAYITFRYSAHFAEGHGPVWNVGGDPVEGFTNFGWMSWLAFLGWMQLDLLLVAKLTSLVVAVIILVLLVRETEDGAWLAGGAFVVFLPTYFHLSGGLETIAFAAVVLRAAIVGIRVLQDKRVWDWEPPALLLVAGLLRPEGVLATLPAVALWFWYERDRPGPKRALVAAAVLGAAYFGWRWIYYGQFLPNTFYVKFGDLTAGGEWTKQTLGLFLPLLLLMLGLLIRKETRAIGGLLIAMVVLTYATYALSGPSMDYLGRFAYHAFPVLCLGAGFAVTEIGNRWVAIGVSTVAVGWVAATGATAKDLPTMANYGTDLRRAHVAIGEGLAAADVPEEFRTIAVSDAGAIPYFSGWNAIDYIGLNDEAIAGGADPTDVVKAASPMVIVVTSYTPEVSDVMYGLRVAEATEGYVDVVQVRMREGYWQHVYVKTGWAPQVGDAVRASVEEAQSTIDPGRYDSTVDRWLDRLRTGRD</sequence>
<dbReference type="STRING" id="530584.SAMN05421630_103142"/>
<dbReference type="AlphaFoldDB" id="A0A222VIP0"/>
<name>A0A222VIP0_9PSEU</name>
<evidence type="ECO:0000313" key="2">
    <source>
        <dbReference type="Proteomes" id="UP000199494"/>
    </source>
</evidence>
<keyword evidence="2" id="KW-1185">Reference proteome</keyword>
<accession>A0A222VIP0</accession>
<proteinExistence type="predicted"/>
<organism evidence="1 2">
    <name type="scientific">Prauserella marina</name>
    <dbReference type="NCBI Taxonomy" id="530584"/>
    <lineage>
        <taxon>Bacteria</taxon>
        <taxon>Bacillati</taxon>
        <taxon>Actinomycetota</taxon>
        <taxon>Actinomycetes</taxon>
        <taxon>Pseudonocardiales</taxon>
        <taxon>Pseudonocardiaceae</taxon>
        <taxon>Prauserella</taxon>
    </lineage>
</organism>
<gene>
    <name evidence="1" type="ORF">SAMN05421630_103142</name>
</gene>
<protein>
    <submittedName>
        <fullName evidence="1">Uncharacterized protein</fullName>
    </submittedName>
</protein>
<dbReference type="KEGG" id="pmad:BAY61_00950"/>